<keyword evidence="1" id="KW-0732">Signal</keyword>
<dbReference type="AlphaFoldDB" id="A0A3N4M1H9"/>
<name>A0A3N4M1H9_9PEZI</name>
<dbReference type="PANTHER" id="PTHR38847">
    <property type="match status" value="1"/>
</dbReference>
<dbReference type="OrthoDB" id="152248at2759"/>
<evidence type="ECO:0008006" key="4">
    <source>
        <dbReference type="Google" id="ProtNLM"/>
    </source>
</evidence>
<accession>A0A3N4M1H9</accession>
<dbReference type="Proteomes" id="UP000267821">
    <property type="component" value="Unassembled WGS sequence"/>
</dbReference>
<feature type="signal peptide" evidence="1">
    <location>
        <begin position="1"/>
        <end position="20"/>
    </location>
</feature>
<sequence length="217" mass="24175">MHALFAGLLTLTSFALSVLANPVPEPLEHPDWSKVFIRNPKYFGSGCPWGTVDATLAPDGSYLNLAFSQYEAQVYKGSKPNEAHKNCQLSFELHFPQGWAVTLYETTFTGFVKLDPKVTALQSATYHFGGHPKDTATFKCPKPSGWKGPLTQSYSCTDQLLLHSFVWSSCKGTYETLFINTSIDVDNSKNRKGSGFINTETAEAVVAQLYRCQWRRC</sequence>
<evidence type="ECO:0000256" key="1">
    <source>
        <dbReference type="SAM" id="SignalP"/>
    </source>
</evidence>
<dbReference type="Pfam" id="PF14273">
    <property type="entry name" value="DUF4360"/>
    <property type="match status" value="1"/>
</dbReference>
<keyword evidence="3" id="KW-1185">Reference proteome</keyword>
<dbReference type="InParanoid" id="A0A3N4M1H9"/>
<evidence type="ECO:0000313" key="3">
    <source>
        <dbReference type="Proteomes" id="UP000267821"/>
    </source>
</evidence>
<organism evidence="2 3">
    <name type="scientific">Terfezia boudieri ATCC MYA-4762</name>
    <dbReference type="NCBI Taxonomy" id="1051890"/>
    <lineage>
        <taxon>Eukaryota</taxon>
        <taxon>Fungi</taxon>
        <taxon>Dikarya</taxon>
        <taxon>Ascomycota</taxon>
        <taxon>Pezizomycotina</taxon>
        <taxon>Pezizomycetes</taxon>
        <taxon>Pezizales</taxon>
        <taxon>Pezizaceae</taxon>
        <taxon>Terfezia</taxon>
    </lineage>
</organism>
<proteinExistence type="predicted"/>
<dbReference type="PANTHER" id="PTHR38847:SF1">
    <property type="entry name" value="PSEUDOURIDINE SYNTHASE RSUA_RLUA-LIKE DOMAIN-CONTAINING PROTEIN"/>
    <property type="match status" value="1"/>
</dbReference>
<dbReference type="EMBL" id="ML121528">
    <property type="protein sequence ID" value="RPB29024.1"/>
    <property type="molecule type" value="Genomic_DNA"/>
</dbReference>
<feature type="chain" id="PRO_5018120219" description="DUF4360 domain-containing protein" evidence="1">
    <location>
        <begin position="21"/>
        <end position="217"/>
    </location>
</feature>
<protein>
    <recommendedName>
        <fullName evidence="4">DUF4360 domain-containing protein</fullName>
    </recommendedName>
</protein>
<dbReference type="InterPro" id="IPR025649">
    <property type="entry name" value="DUF4360"/>
</dbReference>
<evidence type="ECO:0000313" key="2">
    <source>
        <dbReference type="EMBL" id="RPB29024.1"/>
    </source>
</evidence>
<reference evidence="2 3" key="1">
    <citation type="journal article" date="2018" name="Nat. Ecol. Evol.">
        <title>Pezizomycetes genomes reveal the molecular basis of ectomycorrhizal truffle lifestyle.</title>
        <authorList>
            <person name="Murat C."/>
            <person name="Payen T."/>
            <person name="Noel B."/>
            <person name="Kuo A."/>
            <person name="Morin E."/>
            <person name="Chen J."/>
            <person name="Kohler A."/>
            <person name="Krizsan K."/>
            <person name="Balestrini R."/>
            <person name="Da Silva C."/>
            <person name="Montanini B."/>
            <person name="Hainaut M."/>
            <person name="Levati E."/>
            <person name="Barry K.W."/>
            <person name="Belfiori B."/>
            <person name="Cichocki N."/>
            <person name="Clum A."/>
            <person name="Dockter R.B."/>
            <person name="Fauchery L."/>
            <person name="Guy J."/>
            <person name="Iotti M."/>
            <person name="Le Tacon F."/>
            <person name="Lindquist E.A."/>
            <person name="Lipzen A."/>
            <person name="Malagnac F."/>
            <person name="Mello A."/>
            <person name="Molinier V."/>
            <person name="Miyauchi S."/>
            <person name="Poulain J."/>
            <person name="Riccioni C."/>
            <person name="Rubini A."/>
            <person name="Sitrit Y."/>
            <person name="Splivallo R."/>
            <person name="Traeger S."/>
            <person name="Wang M."/>
            <person name="Zifcakova L."/>
            <person name="Wipf D."/>
            <person name="Zambonelli A."/>
            <person name="Paolocci F."/>
            <person name="Nowrousian M."/>
            <person name="Ottonello S."/>
            <person name="Baldrian P."/>
            <person name="Spatafora J.W."/>
            <person name="Henrissat B."/>
            <person name="Nagy L.G."/>
            <person name="Aury J.M."/>
            <person name="Wincker P."/>
            <person name="Grigoriev I.V."/>
            <person name="Bonfante P."/>
            <person name="Martin F.M."/>
        </authorList>
    </citation>
    <scope>NUCLEOTIDE SEQUENCE [LARGE SCALE GENOMIC DNA]</scope>
    <source>
        <strain evidence="2 3">ATCC MYA-4762</strain>
    </source>
</reference>
<gene>
    <name evidence="2" type="ORF">L211DRAFT_832906</name>
</gene>